<accession>A0AA47MCY6</accession>
<gene>
    <name evidence="1" type="ORF">N1851_026003</name>
</gene>
<reference evidence="1" key="1">
    <citation type="journal article" date="2023" name="Front. Mar. Sci.">
        <title>A new Merluccius polli reference genome to investigate the effects of global change in West African waters.</title>
        <authorList>
            <person name="Mateo J.L."/>
            <person name="Blanco-Fernandez C."/>
            <person name="Garcia-Vazquez E."/>
            <person name="Machado-Schiaffino G."/>
        </authorList>
    </citation>
    <scope>NUCLEOTIDE SEQUENCE</scope>
    <source>
        <strain evidence="1">C29</strain>
        <tissue evidence="1">Fin</tissue>
    </source>
</reference>
<dbReference type="EMBL" id="JAOPHQ010004849">
    <property type="protein sequence ID" value="KAK0137792.1"/>
    <property type="molecule type" value="Genomic_DNA"/>
</dbReference>
<dbReference type="AlphaFoldDB" id="A0AA47MCY6"/>
<name>A0AA47MCY6_MERPO</name>
<sequence length="76" mass="8588">MVRSKALDRLQYVQNSAARNLNHTKPWRHITLIHLHWLQSSPASPNVKSQMSSSVQADGTFHTGAVPRLCLQITQK</sequence>
<proteinExistence type="predicted"/>
<evidence type="ECO:0000313" key="2">
    <source>
        <dbReference type="Proteomes" id="UP001174136"/>
    </source>
</evidence>
<dbReference type="Proteomes" id="UP001174136">
    <property type="component" value="Unassembled WGS sequence"/>
</dbReference>
<organism evidence="1 2">
    <name type="scientific">Merluccius polli</name>
    <name type="common">Benguela hake</name>
    <name type="synonym">Merluccius cadenati</name>
    <dbReference type="NCBI Taxonomy" id="89951"/>
    <lineage>
        <taxon>Eukaryota</taxon>
        <taxon>Metazoa</taxon>
        <taxon>Chordata</taxon>
        <taxon>Craniata</taxon>
        <taxon>Vertebrata</taxon>
        <taxon>Euteleostomi</taxon>
        <taxon>Actinopterygii</taxon>
        <taxon>Neopterygii</taxon>
        <taxon>Teleostei</taxon>
        <taxon>Neoteleostei</taxon>
        <taxon>Acanthomorphata</taxon>
        <taxon>Zeiogadaria</taxon>
        <taxon>Gadariae</taxon>
        <taxon>Gadiformes</taxon>
        <taxon>Gadoidei</taxon>
        <taxon>Merlucciidae</taxon>
        <taxon>Merluccius</taxon>
    </lineage>
</organism>
<comment type="caution">
    <text evidence="1">The sequence shown here is derived from an EMBL/GenBank/DDBJ whole genome shotgun (WGS) entry which is preliminary data.</text>
</comment>
<protein>
    <submittedName>
        <fullName evidence="1">Uncharacterized protein</fullName>
    </submittedName>
</protein>
<evidence type="ECO:0000313" key="1">
    <source>
        <dbReference type="EMBL" id="KAK0137792.1"/>
    </source>
</evidence>
<keyword evidence="2" id="KW-1185">Reference proteome</keyword>